<keyword evidence="3" id="KW-1185">Reference proteome</keyword>
<dbReference type="Proteomes" id="UP000447434">
    <property type="component" value="Chromosome 12"/>
</dbReference>
<name>A0A6A5LYQ0_LUPAL</name>
<dbReference type="PANTHER" id="PTHR33670:SF15">
    <property type="entry name" value="OS02G0797600 PROTEIN"/>
    <property type="match status" value="1"/>
</dbReference>
<comment type="caution">
    <text evidence="2">The sequence shown here is derived from an EMBL/GenBank/DDBJ whole genome shotgun (WGS) entry which is preliminary data.</text>
</comment>
<evidence type="ECO:0000313" key="3">
    <source>
        <dbReference type="Proteomes" id="UP000447434"/>
    </source>
</evidence>
<dbReference type="PANTHER" id="PTHR33670">
    <property type="entry name" value="SPLICING FACTOR, PROLINE- AND GLUTAMINE-RICH-LIKE"/>
    <property type="match status" value="1"/>
</dbReference>
<dbReference type="AlphaFoldDB" id="A0A6A5LYQ0"/>
<gene>
    <name evidence="2" type="ORF">Lalb_Chr12g0198531</name>
</gene>
<accession>A0A6A5LYQ0</accession>
<feature type="region of interest" description="Disordered" evidence="1">
    <location>
        <begin position="30"/>
        <end position="74"/>
    </location>
</feature>
<feature type="compositionally biased region" description="Low complexity" evidence="1">
    <location>
        <begin position="30"/>
        <end position="44"/>
    </location>
</feature>
<sequence length="155" mass="17794">MVTVILRPHDYLQGRLRNDAFALATSHVRSHTNSTNHNHNFNSHAYNNRRSRRTPVPYNHRHRDRSRSGDQSAKVPATTKLVIGQVKILKRGEKLRVENNRPVMVKKQIRDAKEMMYAGSAFVTSPPPCFVPFPGFLGRNDAATNDLRRLLRLDE</sequence>
<reference evidence="3" key="1">
    <citation type="journal article" date="2020" name="Nat. Commun.">
        <title>Genome sequence of the cluster root forming white lupin.</title>
        <authorList>
            <person name="Hufnagel B."/>
            <person name="Marques A."/>
            <person name="Soriano A."/>
            <person name="Marques L."/>
            <person name="Divol F."/>
            <person name="Doumas P."/>
            <person name="Sallet E."/>
            <person name="Mancinotti D."/>
            <person name="Carrere S."/>
            <person name="Marande W."/>
            <person name="Arribat S."/>
            <person name="Keller J."/>
            <person name="Huneau C."/>
            <person name="Blein T."/>
            <person name="Aime D."/>
            <person name="Laguerre M."/>
            <person name="Taylor J."/>
            <person name="Schubert V."/>
            <person name="Nelson M."/>
            <person name="Geu-Flores F."/>
            <person name="Crespi M."/>
            <person name="Gallardo-Guerrero K."/>
            <person name="Delaux P.-M."/>
            <person name="Salse J."/>
            <person name="Berges H."/>
            <person name="Guyot R."/>
            <person name="Gouzy J."/>
            <person name="Peret B."/>
        </authorList>
    </citation>
    <scope>NUCLEOTIDE SEQUENCE [LARGE SCALE GENOMIC DNA]</scope>
    <source>
        <strain evidence="3">cv. Amiga</strain>
    </source>
</reference>
<proteinExistence type="predicted"/>
<dbReference type="EMBL" id="WOCE01000012">
    <property type="protein sequence ID" value="KAE9602338.1"/>
    <property type="molecule type" value="Genomic_DNA"/>
</dbReference>
<feature type="compositionally biased region" description="Basic residues" evidence="1">
    <location>
        <begin position="47"/>
        <end position="65"/>
    </location>
</feature>
<organism evidence="2 3">
    <name type="scientific">Lupinus albus</name>
    <name type="common">White lupine</name>
    <name type="synonym">Lupinus termis</name>
    <dbReference type="NCBI Taxonomy" id="3870"/>
    <lineage>
        <taxon>Eukaryota</taxon>
        <taxon>Viridiplantae</taxon>
        <taxon>Streptophyta</taxon>
        <taxon>Embryophyta</taxon>
        <taxon>Tracheophyta</taxon>
        <taxon>Spermatophyta</taxon>
        <taxon>Magnoliopsida</taxon>
        <taxon>eudicotyledons</taxon>
        <taxon>Gunneridae</taxon>
        <taxon>Pentapetalae</taxon>
        <taxon>rosids</taxon>
        <taxon>fabids</taxon>
        <taxon>Fabales</taxon>
        <taxon>Fabaceae</taxon>
        <taxon>Papilionoideae</taxon>
        <taxon>50 kb inversion clade</taxon>
        <taxon>genistoids sensu lato</taxon>
        <taxon>core genistoids</taxon>
        <taxon>Genisteae</taxon>
        <taxon>Lupinus</taxon>
    </lineage>
</organism>
<protein>
    <submittedName>
        <fullName evidence="2">Uncharacterized protein</fullName>
    </submittedName>
</protein>
<evidence type="ECO:0000256" key="1">
    <source>
        <dbReference type="SAM" id="MobiDB-lite"/>
    </source>
</evidence>
<evidence type="ECO:0000313" key="2">
    <source>
        <dbReference type="EMBL" id="KAE9602338.1"/>
    </source>
</evidence>
<dbReference type="OrthoDB" id="1935097at2759"/>